<evidence type="ECO:0000256" key="1">
    <source>
        <dbReference type="SAM" id="Phobius"/>
    </source>
</evidence>
<protein>
    <recommendedName>
        <fullName evidence="2">YobI-like P-loop NTPase domain-containing protein</fullName>
    </recommendedName>
</protein>
<feature type="transmembrane region" description="Helical" evidence="1">
    <location>
        <begin position="157"/>
        <end position="176"/>
    </location>
</feature>
<keyword evidence="1" id="KW-0472">Membrane</keyword>
<dbReference type="InterPro" id="IPR048428">
    <property type="entry name" value="YobI-NTPase"/>
</dbReference>
<evidence type="ECO:0000313" key="4">
    <source>
        <dbReference type="Proteomes" id="UP000243378"/>
    </source>
</evidence>
<gene>
    <name evidence="3" type="ORF">SAMN05216381_3219</name>
</gene>
<organism evidence="3 4">
    <name type="scientific">Phytopseudomonas seleniipraecipitans</name>
    <dbReference type="NCBI Taxonomy" id="640205"/>
    <lineage>
        <taxon>Bacteria</taxon>
        <taxon>Pseudomonadati</taxon>
        <taxon>Pseudomonadota</taxon>
        <taxon>Gammaproteobacteria</taxon>
        <taxon>Pseudomonadales</taxon>
        <taxon>Pseudomonadaceae</taxon>
        <taxon>Phytopseudomonas</taxon>
    </lineage>
</organism>
<feature type="domain" description="YobI-like P-loop NTPase" evidence="2">
    <location>
        <begin position="56"/>
        <end position="423"/>
    </location>
</feature>
<proteinExistence type="predicted"/>
<name>A0A1G7RPA7_9GAMM</name>
<reference evidence="3 4" key="1">
    <citation type="submission" date="2016-10" db="EMBL/GenBank/DDBJ databases">
        <authorList>
            <person name="de Groot N.N."/>
        </authorList>
    </citation>
    <scope>NUCLEOTIDE SEQUENCE [LARGE SCALE GENOMIC DNA]</scope>
    <source>
        <strain evidence="3 4">LMG 25475</strain>
    </source>
</reference>
<feature type="transmembrane region" description="Helical" evidence="1">
    <location>
        <begin position="188"/>
        <end position="207"/>
    </location>
</feature>
<dbReference type="AlphaFoldDB" id="A0A1G7RPA7"/>
<dbReference type="STRING" id="640205.SAMN05216381_3219"/>
<dbReference type="EMBL" id="FNBM01000007">
    <property type="protein sequence ID" value="SDG12626.1"/>
    <property type="molecule type" value="Genomic_DNA"/>
</dbReference>
<evidence type="ECO:0000259" key="2">
    <source>
        <dbReference type="Pfam" id="PF20693"/>
    </source>
</evidence>
<dbReference type="Proteomes" id="UP000243378">
    <property type="component" value="Unassembled WGS sequence"/>
</dbReference>
<accession>A0A1G7RPA7</accession>
<dbReference type="InterPro" id="IPR027417">
    <property type="entry name" value="P-loop_NTPase"/>
</dbReference>
<keyword evidence="1" id="KW-1133">Transmembrane helix</keyword>
<sequence>MISRTKKLKYLEPVLRKIFGTKAFKRVCWYLKYEQPTDERFFDLAPVDSADPDGLYGKALDFAMQNAAIRNIALTGPYGSGKTSVIKTYEKNKHYRFLNVSLATFSDPNVVNAPGVEPPADEVTVKIERSILQQMLYGTDSSTLPYSRFKRISKPQWLSINAICFTGWIVACGLLYHEKDKLLATPSLGALEPLWIFISLYVVAYFAQLISRAHKASHSLSVKRLSLQNGEVELDKTPESSILNKHLDEIIYFFEENNYDAVIFEDLDRFGSPEIFIKLREINKIINDRPKRRSFLHRLKIAQPLKFLYAIKDDVFLNKDRAKFFDFITPIIPIINNSNSREMFAECISPKGAEIGIGSRFLSEVSLYLDDFRLIKNISNEFLVYRGKVGGDPNLEKLLSMIVYKNTYPKDFEELHHGKGALYRIVDQRVSVIAAASSQIDEDIERLKKLVASSEGEVCVACEDMVRIFWGHLCGNYQDNWIVGIYSGDSVMPYEELLNWQNFRKIFGEKSIRVQAKVYTPRYYQYQLQDVNIDSSFRELEQAVSPGLKFEDRYERVNAKNIQQRHKLNSEIEALKWRKSELARKPLRELIGGADVEIDVVALEHGINDSRLLGYLIKNGYLDETYHLYISIFHEGRMSRNDWNYIQAIRDFRSLDPNTQIDTPAEVIAEMREEDFGAVYVLNVMLMDHLLVTPHTNASKIQSALGYLSKRFAESEDFFSAYWMSGRAVDKLTLALAESWPQYATIALDSDQANKHVARILSFVPPVYLAQHMNTASKLSSYLSKNAQAIFSENINFDSGYSALALMSVKIADIKTIEGLPKLFSYVYENSLYLLNSESVSLVLEKFPGGNSNQDGRIVDCRIANYTAIKTQGGSPLIKYVFDNIDWYLEDVALALESNVSESEESIVEVMNHPDVDSELAIRFALKQDHVFCDFENIPRSMWGEMFFNGGIIVNWENILNYFSHEDCEKDRLIKSLDNEVLATNLSQSKIQIPKDDASIVQAFCLALTSNTTISMANFARICASIPYHYKSFPSGLPTDRRMILAGLRIVRLNEESFPSTSESVELRAALIRNSFDLYLGKTDIYPVGVDVKILLLSTVNEGQKSEIVKSISLEEIQSNAKALREVSRFFSRLAISTGGYSKEAVAYCLANAAGDGVGTGILMNFVGNLTDQQVADALKAAPEPYCNFVKPNVRQKIERTERHLAFVKALDQRDIISSVSDDGVTLRVNTYKKGFMKFLLGDN</sequence>
<keyword evidence="1" id="KW-0812">Transmembrane</keyword>
<dbReference type="SUPFAM" id="SSF52540">
    <property type="entry name" value="P-loop containing nucleoside triphosphate hydrolases"/>
    <property type="match status" value="1"/>
</dbReference>
<dbReference type="Pfam" id="PF20693">
    <property type="entry name" value="YobI-ATPase"/>
    <property type="match status" value="1"/>
</dbReference>
<evidence type="ECO:0000313" key="3">
    <source>
        <dbReference type="EMBL" id="SDG12626.1"/>
    </source>
</evidence>